<evidence type="ECO:0000259" key="13">
    <source>
        <dbReference type="PROSITE" id="PS50157"/>
    </source>
</evidence>
<keyword evidence="10" id="KW-0539">Nucleus</keyword>
<comment type="subcellular location">
    <subcellularLocation>
        <location evidence="1">Nucleus</location>
    </subcellularLocation>
</comment>
<dbReference type="PANTHER" id="PTHR24399">
    <property type="entry name" value="ZINC FINGER AND BTB DOMAIN-CONTAINING"/>
    <property type="match status" value="1"/>
</dbReference>
<evidence type="ECO:0000313" key="15">
    <source>
        <dbReference type="Proteomes" id="UP000590623"/>
    </source>
</evidence>
<evidence type="ECO:0000256" key="7">
    <source>
        <dbReference type="ARBA" id="ARBA00023015"/>
    </source>
</evidence>
<dbReference type="InterPro" id="IPR013087">
    <property type="entry name" value="Znf_C2H2_type"/>
</dbReference>
<evidence type="ECO:0000256" key="8">
    <source>
        <dbReference type="ARBA" id="ARBA00023125"/>
    </source>
</evidence>
<evidence type="ECO:0000256" key="4">
    <source>
        <dbReference type="ARBA" id="ARBA00022737"/>
    </source>
</evidence>
<keyword evidence="6" id="KW-0862">Zinc</keyword>
<dbReference type="PANTHER" id="PTHR24399:SF54">
    <property type="entry name" value="GASTRULA ZINC FINGER PROTEIN XLCGF26.1-LIKE-RELATED"/>
    <property type="match status" value="1"/>
</dbReference>
<comment type="similarity">
    <text evidence="2">Belongs to the krueppel C2H2-type zinc-finger protein family.</text>
</comment>
<dbReference type="PROSITE" id="PS50157">
    <property type="entry name" value="ZINC_FINGER_C2H2_2"/>
    <property type="match status" value="1"/>
</dbReference>
<feature type="region of interest" description="Disordered" evidence="12">
    <location>
        <begin position="1"/>
        <end position="89"/>
    </location>
</feature>
<dbReference type="PROSITE" id="PS00028">
    <property type="entry name" value="ZINC_FINGER_C2H2_1"/>
    <property type="match status" value="1"/>
</dbReference>
<sequence length="89" mass="9545">DPTPPTTQEPPPAPPQTNPDPLAAGKTQKTSGTCSECGKSPAKPRRCSECGRRCRQPERAAAEKPHRCGDCGKGFSRGSNLAQHRRIHT</sequence>
<evidence type="ECO:0000256" key="5">
    <source>
        <dbReference type="ARBA" id="ARBA00022771"/>
    </source>
</evidence>
<evidence type="ECO:0000256" key="10">
    <source>
        <dbReference type="ARBA" id="ARBA00023242"/>
    </source>
</evidence>
<feature type="compositionally biased region" description="Basic and acidic residues" evidence="12">
    <location>
        <begin position="46"/>
        <end position="70"/>
    </location>
</feature>
<dbReference type="GO" id="GO:0005654">
    <property type="term" value="C:nucleoplasm"/>
    <property type="evidence" value="ECO:0007669"/>
    <property type="project" value="TreeGrafter"/>
</dbReference>
<feature type="compositionally biased region" description="Pro residues" evidence="12">
    <location>
        <begin position="1"/>
        <end position="18"/>
    </location>
</feature>
<dbReference type="AlphaFoldDB" id="A0A7L2J886"/>
<gene>
    <name evidence="14" type="primary">Zscan22</name>
    <name evidence="14" type="ORF">CINMEX_R14854</name>
</gene>
<organism evidence="14 15">
    <name type="scientific">Cinclus mexicanus</name>
    <name type="common">American dipper</name>
    <dbReference type="NCBI Taxonomy" id="161649"/>
    <lineage>
        <taxon>Eukaryota</taxon>
        <taxon>Metazoa</taxon>
        <taxon>Chordata</taxon>
        <taxon>Craniata</taxon>
        <taxon>Vertebrata</taxon>
        <taxon>Euteleostomi</taxon>
        <taxon>Archelosauria</taxon>
        <taxon>Archosauria</taxon>
        <taxon>Dinosauria</taxon>
        <taxon>Saurischia</taxon>
        <taxon>Theropoda</taxon>
        <taxon>Coelurosauria</taxon>
        <taxon>Aves</taxon>
        <taxon>Neognathae</taxon>
        <taxon>Neoaves</taxon>
        <taxon>Telluraves</taxon>
        <taxon>Australaves</taxon>
        <taxon>Passeriformes</taxon>
        <taxon>Cinclidae</taxon>
        <taxon>Cinclus</taxon>
    </lineage>
</organism>
<keyword evidence="4" id="KW-0677">Repeat</keyword>
<dbReference type="SUPFAM" id="SSF57667">
    <property type="entry name" value="beta-beta-alpha zinc fingers"/>
    <property type="match status" value="1"/>
</dbReference>
<dbReference type="FunFam" id="3.30.160.60:FF:000030">
    <property type="entry name" value="Zinc finger protein 628"/>
    <property type="match status" value="1"/>
</dbReference>
<dbReference type="GO" id="GO:0008270">
    <property type="term" value="F:zinc ion binding"/>
    <property type="evidence" value="ECO:0007669"/>
    <property type="project" value="UniProtKB-KW"/>
</dbReference>
<feature type="domain" description="C2H2-type" evidence="13">
    <location>
        <begin position="66"/>
        <end position="89"/>
    </location>
</feature>
<keyword evidence="8" id="KW-0238">DNA-binding</keyword>
<evidence type="ECO:0000313" key="14">
    <source>
        <dbReference type="EMBL" id="NXR19819.1"/>
    </source>
</evidence>
<evidence type="ECO:0000256" key="9">
    <source>
        <dbReference type="ARBA" id="ARBA00023163"/>
    </source>
</evidence>
<evidence type="ECO:0000256" key="2">
    <source>
        <dbReference type="ARBA" id="ARBA00006991"/>
    </source>
</evidence>
<dbReference type="OrthoDB" id="9622403at2759"/>
<keyword evidence="9" id="KW-0804">Transcription</keyword>
<evidence type="ECO:0000256" key="6">
    <source>
        <dbReference type="ARBA" id="ARBA00022833"/>
    </source>
</evidence>
<dbReference type="Gene3D" id="3.30.160.60">
    <property type="entry name" value="Classic Zinc Finger"/>
    <property type="match status" value="1"/>
</dbReference>
<comment type="caution">
    <text evidence="14">The sequence shown here is derived from an EMBL/GenBank/DDBJ whole genome shotgun (WGS) entry which is preliminary data.</text>
</comment>
<evidence type="ECO:0000256" key="12">
    <source>
        <dbReference type="SAM" id="MobiDB-lite"/>
    </source>
</evidence>
<keyword evidence="3" id="KW-0479">Metal-binding</keyword>
<protein>
    <submittedName>
        <fullName evidence="14">ZSC22 protein</fullName>
    </submittedName>
</protein>
<dbReference type="GO" id="GO:0002682">
    <property type="term" value="P:regulation of immune system process"/>
    <property type="evidence" value="ECO:0007669"/>
    <property type="project" value="TreeGrafter"/>
</dbReference>
<evidence type="ECO:0000256" key="1">
    <source>
        <dbReference type="ARBA" id="ARBA00004123"/>
    </source>
</evidence>
<evidence type="ECO:0000256" key="11">
    <source>
        <dbReference type="PROSITE-ProRule" id="PRU00042"/>
    </source>
</evidence>
<dbReference type="GO" id="GO:0000978">
    <property type="term" value="F:RNA polymerase II cis-regulatory region sequence-specific DNA binding"/>
    <property type="evidence" value="ECO:0007669"/>
    <property type="project" value="TreeGrafter"/>
</dbReference>
<dbReference type="EMBL" id="VWYM01007205">
    <property type="protein sequence ID" value="NXR19819.1"/>
    <property type="molecule type" value="Genomic_DNA"/>
</dbReference>
<name>A0A7L2J886_CINMU</name>
<accession>A0A7L2J886</accession>
<proteinExistence type="inferred from homology"/>
<feature type="non-terminal residue" evidence="14">
    <location>
        <position position="89"/>
    </location>
</feature>
<keyword evidence="15" id="KW-1185">Reference proteome</keyword>
<dbReference type="InterPro" id="IPR036236">
    <property type="entry name" value="Znf_C2H2_sf"/>
</dbReference>
<reference evidence="14 15" key="1">
    <citation type="submission" date="2019-09" db="EMBL/GenBank/DDBJ databases">
        <title>Bird 10,000 Genomes (B10K) Project - Family phase.</title>
        <authorList>
            <person name="Zhang G."/>
        </authorList>
    </citation>
    <scope>NUCLEOTIDE SEQUENCE [LARGE SCALE GENOMIC DNA]</scope>
    <source>
        <strain evidence="14">B10K-DU-001-77</strain>
        <tissue evidence="14">Muscle</tissue>
    </source>
</reference>
<dbReference type="Proteomes" id="UP000590623">
    <property type="component" value="Unassembled WGS sequence"/>
</dbReference>
<keyword evidence="7" id="KW-0805">Transcription regulation</keyword>
<evidence type="ECO:0000256" key="3">
    <source>
        <dbReference type="ARBA" id="ARBA00022723"/>
    </source>
</evidence>
<keyword evidence="5 11" id="KW-0863">Zinc-finger</keyword>
<feature type="non-terminal residue" evidence="14">
    <location>
        <position position="1"/>
    </location>
</feature>
<dbReference type="GO" id="GO:0001227">
    <property type="term" value="F:DNA-binding transcription repressor activity, RNA polymerase II-specific"/>
    <property type="evidence" value="ECO:0007669"/>
    <property type="project" value="TreeGrafter"/>
</dbReference>
<dbReference type="GO" id="GO:0001817">
    <property type="term" value="P:regulation of cytokine production"/>
    <property type="evidence" value="ECO:0007669"/>
    <property type="project" value="TreeGrafter"/>
</dbReference>
<dbReference type="Pfam" id="PF00096">
    <property type="entry name" value="zf-C2H2"/>
    <property type="match status" value="1"/>
</dbReference>